<dbReference type="OrthoDB" id="3564179at2"/>
<gene>
    <name evidence="2" type="ORF">B0I29_12428</name>
</gene>
<organism evidence="2 3">
    <name type="scientific">Actinoplanes lutulentus</name>
    <dbReference type="NCBI Taxonomy" id="1287878"/>
    <lineage>
        <taxon>Bacteria</taxon>
        <taxon>Bacillati</taxon>
        <taxon>Actinomycetota</taxon>
        <taxon>Actinomycetes</taxon>
        <taxon>Micromonosporales</taxon>
        <taxon>Micromonosporaceae</taxon>
        <taxon>Actinoplanes</taxon>
    </lineage>
</organism>
<evidence type="ECO:0000313" key="3">
    <source>
        <dbReference type="Proteomes" id="UP000249341"/>
    </source>
</evidence>
<keyword evidence="1" id="KW-1133">Transmembrane helix</keyword>
<sequence>MTVTVDHDELRELNRLVRLGAQANARPDLLARLSAGPFTADQVIRSLQSLQIDLRNRRAGMCDPGRGARLAAEARHAETRLRRFREHSARWSRMLSEAVGTADSDLGYGIQRRVRCLIDEGTALIESRVPRGEFDRWLQYRLAVEVTDGDRALRTAATTITGRMSAALGLSAAIVPVPQVFGAPAVVAAPWPTPAGRQPLASRLTSILMPAYSGIAMSSVLLRDHVPGWLLAVAAITGAIALGGAALAGDRWRQADRERAEALTRLRSTADAFRLALAKQARDGLRAIEQQVHAAVDAAVTEHTGRLAAAAGTSQRAAQAQATGQALTEIDADLESIRDLLLRASRLAATR</sequence>
<dbReference type="Proteomes" id="UP000249341">
    <property type="component" value="Unassembled WGS sequence"/>
</dbReference>
<dbReference type="EMBL" id="QLMJ01000024">
    <property type="protein sequence ID" value="RAK27141.1"/>
    <property type="molecule type" value="Genomic_DNA"/>
</dbReference>
<dbReference type="RefSeq" id="WP_111654082.1">
    <property type="nucleotide sequence ID" value="NZ_JACHWI010000004.1"/>
</dbReference>
<evidence type="ECO:0000313" key="2">
    <source>
        <dbReference type="EMBL" id="RAK27141.1"/>
    </source>
</evidence>
<keyword evidence="3" id="KW-1185">Reference proteome</keyword>
<accession>A0A327YZ61</accession>
<name>A0A327YZ61_9ACTN</name>
<keyword evidence="1" id="KW-0812">Transmembrane</keyword>
<keyword evidence="1" id="KW-0472">Membrane</keyword>
<dbReference type="AlphaFoldDB" id="A0A327YZ61"/>
<comment type="caution">
    <text evidence="2">The sequence shown here is derived from an EMBL/GenBank/DDBJ whole genome shotgun (WGS) entry which is preliminary data.</text>
</comment>
<protein>
    <submittedName>
        <fullName evidence="2">Uncharacterized protein</fullName>
    </submittedName>
</protein>
<feature type="transmembrane region" description="Helical" evidence="1">
    <location>
        <begin position="228"/>
        <end position="249"/>
    </location>
</feature>
<evidence type="ECO:0000256" key="1">
    <source>
        <dbReference type="SAM" id="Phobius"/>
    </source>
</evidence>
<proteinExistence type="predicted"/>
<reference evidence="2 3" key="1">
    <citation type="submission" date="2018-06" db="EMBL/GenBank/DDBJ databases">
        <title>Genomic Encyclopedia of Type Strains, Phase III (KMG-III): the genomes of soil and plant-associated and newly described type strains.</title>
        <authorList>
            <person name="Whitman W."/>
        </authorList>
    </citation>
    <scope>NUCLEOTIDE SEQUENCE [LARGE SCALE GENOMIC DNA]</scope>
    <source>
        <strain evidence="2 3">CGMCC 4.7090</strain>
    </source>
</reference>